<dbReference type="AlphaFoldDB" id="A0A5B9E2K9"/>
<sequence>MKTPAANVPSTVIPGMRYRDCVAAIEWLCTALGFEKNAVYMNADGVRVDHAQLTFGNGMIMLGSAQNETPYTPYAATPQEIGGRETRSVALVVSDCDAVYALAKAAGAEMVFDLEEKFYGGKGFTCRDPEGYLWHVGTYNPWVKM</sequence>
<dbReference type="Gene3D" id="3.30.720.110">
    <property type="match status" value="1"/>
</dbReference>
<dbReference type="EMBL" id="CP042806">
    <property type="protein sequence ID" value="QEE26543.1"/>
    <property type="molecule type" value="Genomic_DNA"/>
</dbReference>
<dbReference type="RefSeq" id="WP_147645681.1">
    <property type="nucleotide sequence ID" value="NZ_CP042806.1"/>
</dbReference>
<protein>
    <submittedName>
        <fullName evidence="2">Glyoxalase</fullName>
    </submittedName>
</protein>
<evidence type="ECO:0000313" key="2">
    <source>
        <dbReference type="EMBL" id="QEE26543.1"/>
    </source>
</evidence>
<dbReference type="InterPro" id="IPR004360">
    <property type="entry name" value="Glyas_Fos-R_dOase_dom"/>
</dbReference>
<accession>A0A5B9E2K9</accession>
<keyword evidence="3" id="KW-1185">Reference proteome</keyword>
<feature type="domain" description="VOC" evidence="1">
    <location>
        <begin position="10"/>
        <end position="139"/>
    </location>
</feature>
<dbReference type="Pfam" id="PF00903">
    <property type="entry name" value="Glyoxalase"/>
    <property type="match status" value="1"/>
</dbReference>
<dbReference type="InterPro" id="IPR037523">
    <property type="entry name" value="VOC_core"/>
</dbReference>
<dbReference type="InterPro" id="IPR029068">
    <property type="entry name" value="Glyas_Bleomycin-R_OHBP_Dase"/>
</dbReference>
<dbReference type="OrthoDB" id="9806868at2"/>
<dbReference type="PROSITE" id="PS51819">
    <property type="entry name" value="VOC"/>
    <property type="match status" value="1"/>
</dbReference>
<organism evidence="2 3">
    <name type="scientific">Terriglobus albidus</name>
    <dbReference type="NCBI Taxonomy" id="1592106"/>
    <lineage>
        <taxon>Bacteria</taxon>
        <taxon>Pseudomonadati</taxon>
        <taxon>Acidobacteriota</taxon>
        <taxon>Terriglobia</taxon>
        <taxon>Terriglobales</taxon>
        <taxon>Acidobacteriaceae</taxon>
        <taxon>Terriglobus</taxon>
    </lineage>
</organism>
<dbReference type="Gene3D" id="3.30.720.120">
    <property type="match status" value="1"/>
</dbReference>
<dbReference type="KEGG" id="talb:FTW19_00070"/>
<reference evidence="2 3" key="1">
    <citation type="submission" date="2019-08" db="EMBL/GenBank/DDBJ databases">
        <title>Complete genome sequence of Terriglobus albidus strain ORNL.</title>
        <authorList>
            <person name="Podar M."/>
        </authorList>
    </citation>
    <scope>NUCLEOTIDE SEQUENCE [LARGE SCALE GENOMIC DNA]</scope>
    <source>
        <strain evidence="2 3">ORNL</strain>
    </source>
</reference>
<name>A0A5B9E2K9_9BACT</name>
<dbReference type="Proteomes" id="UP000321820">
    <property type="component" value="Chromosome"/>
</dbReference>
<evidence type="ECO:0000313" key="3">
    <source>
        <dbReference type="Proteomes" id="UP000321820"/>
    </source>
</evidence>
<proteinExistence type="predicted"/>
<gene>
    <name evidence="2" type="ORF">FTW19_00070</name>
</gene>
<dbReference type="SUPFAM" id="SSF54593">
    <property type="entry name" value="Glyoxalase/Bleomycin resistance protein/Dihydroxybiphenyl dioxygenase"/>
    <property type="match status" value="1"/>
</dbReference>
<evidence type="ECO:0000259" key="1">
    <source>
        <dbReference type="PROSITE" id="PS51819"/>
    </source>
</evidence>
<dbReference type="PANTHER" id="PTHR34109">
    <property type="entry name" value="BNAUNNG04460D PROTEIN-RELATED"/>
    <property type="match status" value="1"/>
</dbReference>
<dbReference type="PANTHER" id="PTHR34109:SF1">
    <property type="entry name" value="VOC DOMAIN-CONTAINING PROTEIN"/>
    <property type="match status" value="1"/>
</dbReference>